<keyword evidence="2" id="KW-0472">Membrane</keyword>
<protein>
    <submittedName>
        <fullName evidence="3">Uncharacterized protein</fullName>
    </submittedName>
</protein>
<evidence type="ECO:0000256" key="1">
    <source>
        <dbReference type="SAM" id="MobiDB-lite"/>
    </source>
</evidence>
<dbReference type="AlphaFoldDB" id="A0A182MSM4"/>
<evidence type="ECO:0000256" key="2">
    <source>
        <dbReference type="SAM" id="Phobius"/>
    </source>
</evidence>
<feature type="compositionally biased region" description="Polar residues" evidence="1">
    <location>
        <begin position="56"/>
        <end position="67"/>
    </location>
</feature>
<proteinExistence type="predicted"/>
<dbReference type="EMBL" id="AXCM01020426">
    <property type="status" value="NOT_ANNOTATED_CDS"/>
    <property type="molecule type" value="Genomic_DNA"/>
</dbReference>
<feature type="compositionally biased region" description="Basic and acidic residues" evidence="1">
    <location>
        <begin position="31"/>
        <end position="40"/>
    </location>
</feature>
<reference evidence="4" key="1">
    <citation type="submission" date="2013-09" db="EMBL/GenBank/DDBJ databases">
        <title>The Genome Sequence of Anopheles culicifacies species A.</title>
        <authorList>
            <consortium name="The Broad Institute Genomics Platform"/>
            <person name="Neafsey D.E."/>
            <person name="Besansky N."/>
            <person name="Howell P."/>
            <person name="Walton C."/>
            <person name="Young S.K."/>
            <person name="Zeng Q."/>
            <person name="Gargeya S."/>
            <person name="Fitzgerald M."/>
            <person name="Haas B."/>
            <person name="Abouelleil A."/>
            <person name="Allen A.W."/>
            <person name="Alvarado L."/>
            <person name="Arachchi H.M."/>
            <person name="Berlin A.M."/>
            <person name="Chapman S.B."/>
            <person name="Gainer-Dewar J."/>
            <person name="Goldberg J."/>
            <person name="Griggs A."/>
            <person name="Gujja S."/>
            <person name="Hansen M."/>
            <person name="Howarth C."/>
            <person name="Imamovic A."/>
            <person name="Ireland A."/>
            <person name="Larimer J."/>
            <person name="McCowan C."/>
            <person name="Murphy C."/>
            <person name="Pearson M."/>
            <person name="Poon T.W."/>
            <person name="Priest M."/>
            <person name="Roberts A."/>
            <person name="Saif S."/>
            <person name="Shea T."/>
            <person name="Sisk P."/>
            <person name="Sykes S."/>
            <person name="Wortman J."/>
            <person name="Nusbaum C."/>
            <person name="Birren B."/>
        </authorList>
    </citation>
    <scope>NUCLEOTIDE SEQUENCE [LARGE SCALE GENOMIC DNA]</scope>
    <source>
        <strain evidence="4">A-37</strain>
    </source>
</reference>
<dbReference type="VEuPathDB" id="VectorBase:ACUA025300"/>
<dbReference type="EMBL" id="AXCM01005230">
    <property type="status" value="NOT_ANNOTATED_CDS"/>
    <property type="molecule type" value="Genomic_DNA"/>
</dbReference>
<organism evidence="3 4">
    <name type="scientific">Anopheles culicifacies</name>
    <dbReference type="NCBI Taxonomy" id="139723"/>
    <lineage>
        <taxon>Eukaryota</taxon>
        <taxon>Metazoa</taxon>
        <taxon>Ecdysozoa</taxon>
        <taxon>Arthropoda</taxon>
        <taxon>Hexapoda</taxon>
        <taxon>Insecta</taxon>
        <taxon>Pterygota</taxon>
        <taxon>Neoptera</taxon>
        <taxon>Endopterygota</taxon>
        <taxon>Diptera</taxon>
        <taxon>Nematocera</taxon>
        <taxon>Culicoidea</taxon>
        <taxon>Culicidae</taxon>
        <taxon>Anophelinae</taxon>
        <taxon>Anopheles</taxon>
        <taxon>culicifacies species complex</taxon>
    </lineage>
</organism>
<name>A0A182MSM4_9DIPT</name>
<dbReference type="EnsemblMetazoa" id="ACUA021495-RA">
    <property type="protein sequence ID" value="ACUA021495-PA"/>
    <property type="gene ID" value="ACUA021495"/>
</dbReference>
<accession>A0A182MSM4</accession>
<dbReference type="VEuPathDB" id="VectorBase:ACUA021495"/>
<keyword evidence="2" id="KW-0812">Transmembrane</keyword>
<feature type="transmembrane region" description="Helical" evidence="2">
    <location>
        <begin position="6"/>
        <end position="23"/>
    </location>
</feature>
<dbReference type="EnsemblMetazoa" id="ACUA025300-RA">
    <property type="protein sequence ID" value="ACUA025300-PA"/>
    <property type="gene ID" value="ACUA025300"/>
</dbReference>
<dbReference type="Proteomes" id="UP000075883">
    <property type="component" value="Unassembled WGS sequence"/>
</dbReference>
<keyword evidence="2" id="KW-1133">Transmembrane helix</keyword>
<keyword evidence="4" id="KW-1185">Reference proteome</keyword>
<reference evidence="3" key="2">
    <citation type="submission" date="2020-05" db="UniProtKB">
        <authorList>
            <consortium name="EnsemblMetazoa"/>
        </authorList>
    </citation>
    <scope>IDENTIFICATION</scope>
    <source>
        <strain evidence="3">A-37</strain>
    </source>
</reference>
<sequence>MVLLRGYFVPSVLVIALCAIVVMSDSNIKDGSAESSEKILPKPVRSNSRPLRAAKATSTTQQRSTVQHPAASHRSTAATTQAPTASTTPSQERVYEQQVLVVKGNPTEEKLNEEIRKAIRALLGPEQGDQVQIRELKSEEELRRIAPGARPVGVRLVP</sequence>
<feature type="region of interest" description="Disordered" evidence="1">
    <location>
        <begin position="31"/>
        <end position="92"/>
    </location>
</feature>
<evidence type="ECO:0000313" key="4">
    <source>
        <dbReference type="Proteomes" id="UP000075883"/>
    </source>
</evidence>
<feature type="compositionally biased region" description="Low complexity" evidence="1">
    <location>
        <begin position="75"/>
        <end position="91"/>
    </location>
</feature>
<evidence type="ECO:0000313" key="3">
    <source>
        <dbReference type="EnsemblMetazoa" id="ACUA021495-PA"/>
    </source>
</evidence>